<sequence length="129" mass="13162">MFAINTFIFFLVSLFALGYTAPVTSGTGQATFYTPGLGACGGTNSESDLIVAVSTQIFTGFPGAGANPNLNPICGKQLTATFEGKSVSVTVVDECAGCALNDIDLSPAAFNQLADPSAGRLSGVRWTLG</sequence>
<evidence type="ECO:0000313" key="4">
    <source>
        <dbReference type="EMBL" id="THH29213.1"/>
    </source>
</evidence>
<dbReference type="PANTHER" id="PTHR31836:SF27">
    <property type="entry name" value="RLPA-LIKE PROTEIN DOUBLE-PSI BETA-BARREL DOMAIN-CONTAINING PROTEIN"/>
    <property type="match status" value="1"/>
</dbReference>
<feature type="chain" id="PRO_5020587013" description="RlpA-like protein double-psi beta-barrel domain-containing protein" evidence="2">
    <location>
        <begin position="21"/>
        <end position="129"/>
    </location>
</feature>
<feature type="domain" description="RlpA-like protein double-psi beta-barrel" evidence="3">
    <location>
        <begin position="55"/>
        <end position="120"/>
    </location>
</feature>
<dbReference type="EMBL" id="SGPM01000134">
    <property type="protein sequence ID" value="THH29213.1"/>
    <property type="molecule type" value="Genomic_DNA"/>
</dbReference>
<dbReference type="InterPro" id="IPR051477">
    <property type="entry name" value="Expansin_CellWall"/>
</dbReference>
<keyword evidence="1 2" id="KW-0732">Signal</keyword>
<dbReference type="Gene3D" id="2.40.40.10">
    <property type="entry name" value="RlpA-like domain"/>
    <property type="match status" value="1"/>
</dbReference>
<feature type="signal peptide" evidence="2">
    <location>
        <begin position="1"/>
        <end position="20"/>
    </location>
</feature>
<organism evidence="4 5">
    <name type="scientific">Antrodiella citrinella</name>
    <dbReference type="NCBI Taxonomy" id="2447956"/>
    <lineage>
        <taxon>Eukaryota</taxon>
        <taxon>Fungi</taxon>
        <taxon>Dikarya</taxon>
        <taxon>Basidiomycota</taxon>
        <taxon>Agaricomycotina</taxon>
        <taxon>Agaricomycetes</taxon>
        <taxon>Polyporales</taxon>
        <taxon>Steccherinaceae</taxon>
        <taxon>Antrodiella</taxon>
    </lineage>
</organism>
<protein>
    <recommendedName>
        <fullName evidence="3">RlpA-like protein double-psi beta-barrel domain-containing protein</fullName>
    </recommendedName>
</protein>
<accession>A0A4V3XIH7</accession>
<dbReference type="OrthoDB" id="623670at2759"/>
<proteinExistence type="predicted"/>
<gene>
    <name evidence="4" type="ORF">EUX98_g4959</name>
</gene>
<reference evidence="4 5" key="1">
    <citation type="submission" date="2019-02" db="EMBL/GenBank/DDBJ databases">
        <title>Genome sequencing of the rare red list fungi Antrodiella citrinella (Flaviporus citrinellus).</title>
        <authorList>
            <person name="Buettner E."/>
            <person name="Kellner H."/>
        </authorList>
    </citation>
    <scope>NUCLEOTIDE SEQUENCE [LARGE SCALE GENOMIC DNA]</scope>
    <source>
        <strain evidence="4 5">DSM 108506</strain>
    </source>
</reference>
<comment type="caution">
    <text evidence="4">The sequence shown here is derived from an EMBL/GenBank/DDBJ whole genome shotgun (WGS) entry which is preliminary data.</text>
</comment>
<keyword evidence="5" id="KW-1185">Reference proteome</keyword>
<evidence type="ECO:0000256" key="1">
    <source>
        <dbReference type="ARBA" id="ARBA00022729"/>
    </source>
</evidence>
<dbReference type="PANTHER" id="PTHR31836">
    <property type="match status" value="1"/>
</dbReference>
<dbReference type="CDD" id="cd22191">
    <property type="entry name" value="DPBB_RlpA_EXP_N-like"/>
    <property type="match status" value="1"/>
</dbReference>
<evidence type="ECO:0000256" key="2">
    <source>
        <dbReference type="SAM" id="SignalP"/>
    </source>
</evidence>
<name>A0A4V3XIH7_9APHY</name>
<dbReference type="Pfam" id="PF03330">
    <property type="entry name" value="DPBB_1"/>
    <property type="match status" value="1"/>
</dbReference>
<dbReference type="AlphaFoldDB" id="A0A4V3XIH7"/>
<dbReference type="SUPFAM" id="SSF50685">
    <property type="entry name" value="Barwin-like endoglucanases"/>
    <property type="match status" value="1"/>
</dbReference>
<dbReference type="InterPro" id="IPR036908">
    <property type="entry name" value="RlpA-like_sf"/>
</dbReference>
<dbReference type="InterPro" id="IPR009009">
    <property type="entry name" value="RlpA-like_DPBB"/>
</dbReference>
<evidence type="ECO:0000313" key="5">
    <source>
        <dbReference type="Proteomes" id="UP000308730"/>
    </source>
</evidence>
<evidence type="ECO:0000259" key="3">
    <source>
        <dbReference type="Pfam" id="PF03330"/>
    </source>
</evidence>
<dbReference type="Proteomes" id="UP000308730">
    <property type="component" value="Unassembled WGS sequence"/>
</dbReference>